<accession>A0A8S2PZC5</accession>
<dbReference type="EMBL" id="CAJNOK010017612">
    <property type="protein sequence ID" value="CAF1267272.1"/>
    <property type="molecule type" value="Genomic_DNA"/>
</dbReference>
<evidence type="ECO:0000313" key="1">
    <source>
        <dbReference type="EMBL" id="CAF1267272.1"/>
    </source>
</evidence>
<name>A0A8S2PZC5_9BILA</name>
<dbReference type="InterPro" id="IPR011990">
    <property type="entry name" value="TPR-like_helical_dom_sf"/>
</dbReference>
<dbReference type="Gene3D" id="1.25.40.10">
    <property type="entry name" value="Tetratricopeptide repeat domain"/>
    <property type="match status" value="1"/>
</dbReference>
<evidence type="ECO:0000313" key="3">
    <source>
        <dbReference type="Proteomes" id="UP000682733"/>
    </source>
</evidence>
<feature type="non-terminal residue" evidence="2">
    <location>
        <position position="1"/>
    </location>
</feature>
<dbReference type="SUPFAM" id="SSF48452">
    <property type="entry name" value="TPR-like"/>
    <property type="match status" value="1"/>
</dbReference>
<dbReference type="AlphaFoldDB" id="A0A8S2PZC5"/>
<comment type="caution">
    <text evidence="2">The sequence shown here is derived from an EMBL/GenBank/DDBJ whole genome shotgun (WGS) entry which is preliminary data.</text>
</comment>
<protein>
    <submittedName>
        <fullName evidence="2">Uncharacterized protein</fullName>
    </submittedName>
</protein>
<proteinExistence type="predicted"/>
<gene>
    <name evidence="1" type="ORF">OVA965_LOCUS27014</name>
    <name evidence="2" type="ORF">TMI583_LOCUS27759</name>
</gene>
<dbReference type="EMBL" id="CAJOBA010039172">
    <property type="protein sequence ID" value="CAF4073253.1"/>
    <property type="molecule type" value="Genomic_DNA"/>
</dbReference>
<reference evidence="2" key="1">
    <citation type="submission" date="2021-02" db="EMBL/GenBank/DDBJ databases">
        <authorList>
            <person name="Nowell W R."/>
        </authorList>
    </citation>
    <scope>NUCLEOTIDE SEQUENCE</scope>
</reference>
<organism evidence="2 3">
    <name type="scientific">Didymodactylos carnosus</name>
    <dbReference type="NCBI Taxonomy" id="1234261"/>
    <lineage>
        <taxon>Eukaryota</taxon>
        <taxon>Metazoa</taxon>
        <taxon>Spiralia</taxon>
        <taxon>Gnathifera</taxon>
        <taxon>Rotifera</taxon>
        <taxon>Eurotatoria</taxon>
        <taxon>Bdelloidea</taxon>
        <taxon>Philodinida</taxon>
        <taxon>Philodinidae</taxon>
        <taxon>Didymodactylos</taxon>
    </lineage>
</organism>
<evidence type="ECO:0000313" key="2">
    <source>
        <dbReference type="EMBL" id="CAF4073253.1"/>
    </source>
</evidence>
<dbReference type="Proteomes" id="UP000677228">
    <property type="component" value="Unassembled WGS sequence"/>
</dbReference>
<sequence>YDSLFQMLEKQIRSLLGHLSIFKLFNENNKSFRDLEQDGIDYAWYQLLRDALMKRFNEALKYYNKLLEMQEQPKDLFEIDGNDRMDNARMNANIGQCYLLTKQYDFALKFYSTRK</sequence>
<dbReference type="Proteomes" id="UP000682733">
    <property type="component" value="Unassembled WGS sequence"/>
</dbReference>